<keyword evidence="2" id="KW-1185">Reference proteome</keyword>
<comment type="caution">
    <text evidence="1">The sequence shown here is derived from an EMBL/GenBank/DDBJ whole genome shotgun (WGS) entry which is preliminary data.</text>
</comment>
<dbReference type="EMBL" id="JAQQWI010000007">
    <property type="protein sequence ID" value="KAK8028565.1"/>
    <property type="molecule type" value="Genomic_DNA"/>
</dbReference>
<accession>A0ABR1S9Q4</accession>
<evidence type="ECO:0000313" key="1">
    <source>
        <dbReference type="EMBL" id="KAK8028565.1"/>
    </source>
</evidence>
<reference evidence="1 2" key="1">
    <citation type="submission" date="2023-01" db="EMBL/GenBank/DDBJ databases">
        <title>Analysis of 21 Apiospora genomes using comparative genomics revels a genus with tremendous synthesis potential of carbohydrate active enzymes and secondary metabolites.</title>
        <authorList>
            <person name="Sorensen T."/>
        </authorList>
    </citation>
    <scope>NUCLEOTIDE SEQUENCE [LARGE SCALE GENOMIC DNA]</scope>
    <source>
        <strain evidence="1 2">CBS 20057</strain>
    </source>
</reference>
<evidence type="ECO:0000313" key="2">
    <source>
        <dbReference type="Proteomes" id="UP001396898"/>
    </source>
</evidence>
<sequence length="412" mass="46023">MAPLTLLSLPPEILALLPDHLQTIEDLLSTGSTCRALRHAMDAARPPTILRLAAAQTRIFFRPSPHYLVTAAARELGHWARQSEANEQRLALSMREGLDGLLELAAGDAGCGLTMARIRELHEMRFSLMNPVTDIIDKCVGQQWYATPNFWDGGVDDAYTIDSAPSETLFHLAIYGELFGPDLDALLDPDNPVHKGHRPLTPETRLEYVKYSVPDTATHSCGKYDPNKTRITAPPDTRRMVHATGPYRGNNYRGPNHNLALTWTINSSRWRPRLAAMRNQVAGVPEFWEDSDPGWWYEEEDHASSSSSGSGSLGNADHQSKWRQRMWENIMVCQGLEGLQMLLLPQSNDDGKVGETTARRGRWADKVRGWRRQIAKLEREPALVKVGRQATLISPYLLGDLRICVSGYVPGS</sequence>
<evidence type="ECO:0008006" key="3">
    <source>
        <dbReference type="Google" id="ProtNLM"/>
    </source>
</evidence>
<organism evidence="1 2">
    <name type="scientific">Apiospora marii</name>
    <dbReference type="NCBI Taxonomy" id="335849"/>
    <lineage>
        <taxon>Eukaryota</taxon>
        <taxon>Fungi</taxon>
        <taxon>Dikarya</taxon>
        <taxon>Ascomycota</taxon>
        <taxon>Pezizomycotina</taxon>
        <taxon>Sordariomycetes</taxon>
        <taxon>Xylariomycetidae</taxon>
        <taxon>Amphisphaeriales</taxon>
        <taxon>Apiosporaceae</taxon>
        <taxon>Apiospora</taxon>
    </lineage>
</organism>
<gene>
    <name evidence="1" type="ORF">PG991_005621</name>
</gene>
<proteinExistence type="predicted"/>
<protein>
    <recommendedName>
        <fullName evidence="3">F-box domain-containing protein</fullName>
    </recommendedName>
</protein>
<dbReference type="Proteomes" id="UP001396898">
    <property type="component" value="Unassembled WGS sequence"/>
</dbReference>
<name>A0ABR1S9Q4_9PEZI</name>